<dbReference type="InterPro" id="IPR023525">
    <property type="entry name" value="Ureidogly_lyase_bac"/>
</dbReference>
<dbReference type="Proteomes" id="UP000186894">
    <property type="component" value="Unassembled WGS sequence"/>
</dbReference>
<dbReference type="InterPro" id="IPR024060">
    <property type="entry name" value="Ureidoglycolate_lyase_dom_sf"/>
</dbReference>
<dbReference type="RefSeq" id="WP_075640319.1">
    <property type="nucleotide sequence ID" value="NZ_MKIM01000027.1"/>
</dbReference>
<comment type="subunit">
    <text evidence="1 5">Homodimer.</text>
</comment>
<dbReference type="NCBIfam" id="NF002951">
    <property type="entry name" value="PRK03606.2-2"/>
    <property type="match status" value="1"/>
</dbReference>
<dbReference type="GO" id="GO:0000256">
    <property type="term" value="P:allantoin catabolic process"/>
    <property type="evidence" value="ECO:0007669"/>
    <property type="project" value="UniProtKB-UniRule"/>
</dbReference>
<dbReference type="SUPFAM" id="SSF51182">
    <property type="entry name" value="RmlC-like cupins"/>
    <property type="match status" value="1"/>
</dbReference>
<dbReference type="GO" id="GO:0004848">
    <property type="term" value="F:ureidoglycolate hydrolase activity"/>
    <property type="evidence" value="ECO:0007669"/>
    <property type="project" value="InterPro"/>
</dbReference>
<dbReference type="InterPro" id="IPR011051">
    <property type="entry name" value="RmlC_Cupin_sf"/>
</dbReference>
<reference evidence="6 7" key="1">
    <citation type="submission" date="2016-09" db="EMBL/GenBank/DDBJ databases">
        <title>Rhizobium oryziradicis sp. nov., isolated from the root of rice.</title>
        <authorList>
            <person name="Zhao J."/>
            <person name="Zhang X."/>
        </authorList>
    </citation>
    <scope>NUCLEOTIDE SEQUENCE [LARGE SCALE GENOMIC DNA]</scope>
    <source>
        <strain evidence="6 7">N19</strain>
    </source>
</reference>
<evidence type="ECO:0000256" key="1">
    <source>
        <dbReference type="ARBA" id="ARBA00011738"/>
    </source>
</evidence>
<keyword evidence="6" id="KW-0378">Hydrolase</keyword>
<dbReference type="PIRSF" id="PIRSF017306">
    <property type="entry name" value="Ureidogly_hydro"/>
    <property type="match status" value="1"/>
</dbReference>
<dbReference type="OrthoDB" id="9804602at2"/>
<organism evidence="6 7">
    <name type="scientific">Rhizobium oryziradicis</name>
    <dbReference type="NCBI Taxonomy" id="1867956"/>
    <lineage>
        <taxon>Bacteria</taxon>
        <taxon>Pseudomonadati</taxon>
        <taxon>Pseudomonadota</taxon>
        <taxon>Alphaproteobacteria</taxon>
        <taxon>Hyphomicrobiales</taxon>
        <taxon>Rhizobiaceae</taxon>
        <taxon>Rhizobium/Agrobacterium group</taxon>
        <taxon>Rhizobium</taxon>
    </lineage>
</organism>
<dbReference type="HAMAP" id="MF_00616">
    <property type="entry name" value="Ureidogly_lyase"/>
    <property type="match status" value="1"/>
</dbReference>
<dbReference type="InterPro" id="IPR047233">
    <property type="entry name" value="UAH_cupin"/>
</dbReference>
<dbReference type="NCBIfam" id="NF009932">
    <property type="entry name" value="PRK13395.1"/>
    <property type="match status" value="1"/>
</dbReference>
<gene>
    <name evidence="5" type="primary">allA</name>
    <name evidence="6" type="ORF">BJF95_06965</name>
</gene>
<evidence type="ECO:0000313" key="6">
    <source>
        <dbReference type="EMBL" id="OLP44807.1"/>
    </source>
</evidence>
<dbReference type="PANTHER" id="PTHR21221:SF1">
    <property type="entry name" value="UREIDOGLYCOLATE LYASE"/>
    <property type="match status" value="1"/>
</dbReference>
<dbReference type="InterPro" id="IPR007247">
    <property type="entry name" value="Ureidogly_lyase"/>
</dbReference>
<evidence type="ECO:0000256" key="2">
    <source>
        <dbReference type="ARBA" id="ARBA00022631"/>
    </source>
</evidence>
<dbReference type="CDD" id="cd20298">
    <property type="entry name" value="cupin_UAH"/>
    <property type="match status" value="1"/>
</dbReference>
<sequence length="166" mass="18400">MPHPLLIRPLTPEAFAPFGDVLEANRDTMRLINGGTTERFHALASPDVVGEGARVILNIFRGQPRRFPYHITMMERHPLGSQSFTPLSGRPFLVAVSLDEGGKPGAPQVFLAKAHQGVNYHRNVWHHPLMALGDVSDFLVADRDGPGNNLEEVFFDTPYLIQEPAL</sequence>
<dbReference type="AlphaFoldDB" id="A0A1Q8ZRX8"/>
<accession>A0A1Q8ZRX8</accession>
<evidence type="ECO:0000256" key="3">
    <source>
        <dbReference type="ARBA" id="ARBA00023239"/>
    </source>
</evidence>
<comment type="similarity">
    <text evidence="5">Belongs to the ureidoglycolate lyase family.</text>
</comment>
<comment type="pathway">
    <text evidence="5">Nitrogen metabolism; (S)-allantoin degradation.</text>
</comment>
<dbReference type="UniPathway" id="UPA00395"/>
<keyword evidence="2 5" id="KW-0659">Purine metabolism</keyword>
<comment type="function">
    <text evidence="5">Catalyzes the catabolism of the allantoin degradation intermediate (S)-ureidoglycolate, generating urea and glyoxylate. Involved in the utilization of allantoin as nitrogen source.</text>
</comment>
<evidence type="ECO:0000256" key="5">
    <source>
        <dbReference type="HAMAP-Rule" id="MF_00616"/>
    </source>
</evidence>
<protein>
    <recommendedName>
        <fullName evidence="5">Ureidoglycolate lyase</fullName>
        <ecNumber evidence="5">4.3.2.3</ecNumber>
    </recommendedName>
    <alternativeName>
        <fullName evidence="5">Ureidoglycolatase</fullName>
    </alternativeName>
</protein>
<dbReference type="PANTHER" id="PTHR21221">
    <property type="entry name" value="UREIDOGLYCOLATE HYDROLASE"/>
    <property type="match status" value="1"/>
</dbReference>
<dbReference type="EC" id="4.3.2.3" evidence="5"/>
<comment type="caution">
    <text evidence="6">The sequence shown here is derived from an EMBL/GenBank/DDBJ whole genome shotgun (WGS) entry which is preliminary data.</text>
</comment>
<comment type="cofactor">
    <cofactor evidence="5">
        <name>Ni(2+)</name>
        <dbReference type="ChEBI" id="CHEBI:49786"/>
    </cofactor>
</comment>
<dbReference type="EMBL" id="MKIM01000027">
    <property type="protein sequence ID" value="OLP44807.1"/>
    <property type="molecule type" value="Genomic_DNA"/>
</dbReference>
<dbReference type="Gene3D" id="2.60.120.480">
    <property type="entry name" value="Ureidoglycolate hydrolase"/>
    <property type="match status" value="1"/>
</dbReference>
<evidence type="ECO:0000256" key="4">
    <source>
        <dbReference type="ARBA" id="ARBA00047684"/>
    </source>
</evidence>
<proteinExistence type="inferred from homology"/>
<name>A0A1Q8ZRX8_9HYPH</name>
<comment type="catalytic activity">
    <reaction evidence="4 5">
        <text>(S)-ureidoglycolate = urea + glyoxylate</text>
        <dbReference type="Rhea" id="RHEA:11304"/>
        <dbReference type="ChEBI" id="CHEBI:16199"/>
        <dbReference type="ChEBI" id="CHEBI:36655"/>
        <dbReference type="ChEBI" id="CHEBI:57296"/>
        <dbReference type="EC" id="4.3.2.3"/>
    </reaction>
</comment>
<dbReference type="GO" id="GO:0006145">
    <property type="term" value="P:purine nucleobase catabolic process"/>
    <property type="evidence" value="ECO:0007669"/>
    <property type="project" value="UniProtKB-UniRule"/>
</dbReference>
<keyword evidence="7" id="KW-1185">Reference proteome</keyword>
<evidence type="ECO:0000313" key="7">
    <source>
        <dbReference type="Proteomes" id="UP000186894"/>
    </source>
</evidence>
<dbReference type="GO" id="GO:0050385">
    <property type="term" value="F:ureidoglycolate lyase activity"/>
    <property type="evidence" value="ECO:0007669"/>
    <property type="project" value="UniProtKB-UniRule"/>
</dbReference>
<dbReference type="Pfam" id="PF04115">
    <property type="entry name" value="Ureidogly_lyase"/>
    <property type="match status" value="1"/>
</dbReference>
<dbReference type="STRING" id="1867956.BJF95_06965"/>
<keyword evidence="3 5" id="KW-0456">Lyase</keyword>